<accession>A0A9Y1BKL0</accession>
<evidence type="ECO:0000313" key="2">
    <source>
        <dbReference type="EMBL" id="UJG40567.1"/>
    </source>
</evidence>
<dbReference type="AlphaFoldDB" id="A0A9Y1BKL0"/>
<dbReference type="InterPro" id="IPR013783">
    <property type="entry name" value="Ig-like_fold"/>
</dbReference>
<evidence type="ECO:0008006" key="3">
    <source>
        <dbReference type="Google" id="ProtNLM"/>
    </source>
</evidence>
<keyword evidence="1" id="KW-1133">Transmembrane helix</keyword>
<dbReference type="Proteomes" id="UP001201020">
    <property type="component" value="Chromosome"/>
</dbReference>
<reference evidence="2" key="1">
    <citation type="journal article" date="2022" name="Nat. Microbiol.">
        <title>Unique mobile elements and scalable gene flow at the prokaryote-eukaryote boundary revealed by circularized Asgard archaea genomes.</title>
        <authorList>
            <person name="Wu F."/>
            <person name="Speth D.R."/>
            <person name="Philosof A."/>
            <person name="Cremiere A."/>
            <person name="Narayanan A."/>
            <person name="Barco R.A."/>
            <person name="Connon S.A."/>
            <person name="Amend J.P."/>
            <person name="Antoshechkin I.A."/>
            <person name="Orphan V.J."/>
        </authorList>
    </citation>
    <scope>NUCLEOTIDE SEQUENCE</scope>
    <source>
        <strain evidence="2">PM71</strain>
    </source>
</reference>
<keyword evidence="1" id="KW-0472">Membrane</keyword>
<evidence type="ECO:0000256" key="1">
    <source>
        <dbReference type="SAM" id="Phobius"/>
    </source>
</evidence>
<dbReference type="EMBL" id="CP084166">
    <property type="protein sequence ID" value="UJG40567.1"/>
    <property type="molecule type" value="Genomic_DNA"/>
</dbReference>
<feature type="transmembrane region" description="Helical" evidence="1">
    <location>
        <begin position="947"/>
        <end position="969"/>
    </location>
</feature>
<proteinExistence type="predicted"/>
<sequence length="980" mass="109931">MKELKKFSQIILITAVLITASVEVSLNIYLSSNRTLDRETPIKFSSEYSFFGTPQVSPDAPNSNETATVSLTISDSDEIRNATLWWKYISLNDTLFNASMSRDLQLVVDETEFESTGYITDTGIKTNDKTEWRYGEYIFIANEGDVIKRIYCSIDKETSRNNLVYVSIEAFNITSETWEQRYIDGSYGGTEEVSPFPVDYDSTESVLGYKIFAITHIGDHPNVNDPVFNYLRIYEEYFSGDITPPSVTTNTPTWVEYYVTSFDLFNNSMTSETYTFLMDWTPKITIHEVPTVINADTGFVFNVTVTDYDGVETINDTSVTLYYKIEGEEDYKSQNFEYLTDLSSTAASYRTTLQIDDISNVEANLLYMINASDIVDSKKGREGSSGLKTAIVDNMNPRVNSISIYGGISIPGIENVTLTSSEVNITAKFVDPSGTKRVDILYSMPNGTTFLRKQMVNTTPIEEGTSPTTFTVILPETNETTFVEYFFETYDFFDNVGNTSVNFYYADGAAPILGKLLVNPPVISNITDVQVLFNATDYTDLKTSVVWYSTDGGITWNNTISYVINYNSFMDYMETFTAVDLPALIEDNSTTLVTLNVERGGGVSEATLNVDITHEKSADIRIWLELDDGREFLIFDRETRPTSFTLSIDLLELGLTQSDFTEANFTLKITDYSDLYSGSVINYEIVLKHYTIPIGYEFISTIPRTNMDTDVLFYITLTDALDNSVNSSTFSYYSDGLAPNISLIPITSPLDLAGGYDIEVQANVTDKGGLLTVEVYYTFDEESDWKILSMKYDSSISLYTVSIPVIISSGNLTYKVRAYDLAGFSSESNITIIEFTKALAPIIIVLDTSFSSPLVLEEKAIRIRANVTDDGNITNVLFSYKFATEDEWMVETMLYNNETDCYFFDIELPKKSGTLIFKISATDDSSLTTETEIFEINYSVEKEINPLMYIIPLAAVGGIGLITVILLLLKKKGLVFAKTN</sequence>
<protein>
    <recommendedName>
        <fullName evidence="3">Ig-like domain-containing protein</fullName>
    </recommendedName>
</protein>
<gene>
    <name evidence="2" type="ORF">K9W45_12125</name>
</gene>
<organism evidence="2">
    <name type="scientific">Candidatus Heimdallarchaeum aukensis</name>
    <dbReference type="NCBI Taxonomy" id="2876573"/>
    <lineage>
        <taxon>Archaea</taxon>
        <taxon>Promethearchaeati</taxon>
        <taxon>Candidatus Heimdallarchaeota</taxon>
        <taxon>Candidatus Heimdallarchaeia (ex Rinke et al. 2021) (nom. nud.)</taxon>
        <taxon>Candidatus Heimdallarchaeales</taxon>
        <taxon>Candidatus Heimdallarchaeaceae</taxon>
        <taxon>Candidatus Heimdallarchaeum</taxon>
    </lineage>
</organism>
<dbReference type="Gene3D" id="2.60.40.10">
    <property type="entry name" value="Immunoglobulins"/>
    <property type="match status" value="1"/>
</dbReference>
<name>A0A9Y1BKL0_9ARCH</name>
<feature type="transmembrane region" description="Helical" evidence="1">
    <location>
        <begin position="7"/>
        <end position="30"/>
    </location>
</feature>
<keyword evidence="1" id="KW-0812">Transmembrane</keyword>